<dbReference type="AlphaFoldDB" id="A0A813K789"/>
<name>A0A813K789_POLGL</name>
<evidence type="ECO:0000256" key="1">
    <source>
        <dbReference type="SAM" id="MobiDB-lite"/>
    </source>
</evidence>
<gene>
    <name evidence="2" type="ORF">PGLA2088_LOCUS31002</name>
</gene>
<feature type="region of interest" description="Disordered" evidence="1">
    <location>
        <begin position="222"/>
        <end position="241"/>
    </location>
</feature>
<feature type="compositionally biased region" description="Low complexity" evidence="1">
    <location>
        <begin position="143"/>
        <end position="174"/>
    </location>
</feature>
<proteinExistence type="predicted"/>
<feature type="compositionally biased region" description="Low complexity" evidence="1">
    <location>
        <begin position="124"/>
        <end position="133"/>
    </location>
</feature>
<evidence type="ECO:0000313" key="3">
    <source>
        <dbReference type="Proteomes" id="UP000626109"/>
    </source>
</evidence>
<protein>
    <submittedName>
        <fullName evidence="2">Uncharacterized protein</fullName>
    </submittedName>
</protein>
<evidence type="ECO:0000313" key="2">
    <source>
        <dbReference type="EMBL" id="CAE8699061.1"/>
    </source>
</evidence>
<organism evidence="2 3">
    <name type="scientific">Polarella glacialis</name>
    <name type="common">Dinoflagellate</name>
    <dbReference type="NCBI Taxonomy" id="89957"/>
    <lineage>
        <taxon>Eukaryota</taxon>
        <taxon>Sar</taxon>
        <taxon>Alveolata</taxon>
        <taxon>Dinophyceae</taxon>
        <taxon>Suessiales</taxon>
        <taxon>Suessiaceae</taxon>
        <taxon>Polarella</taxon>
    </lineage>
</organism>
<comment type="caution">
    <text evidence="2">The sequence shown here is derived from an EMBL/GenBank/DDBJ whole genome shotgun (WGS) entry which is preliminary data.</text>
</comment>
<reference evidence="2" key="1">
    <citation type="submission" date="2021-02" db="EMBL/GenBank/DDBJ databases">
        <authorList>
            <person name="Dougan E. K."/>
            <person name="Rhodes N."/>
            <person name="Thang M."/>
            <person name="Chan C."/>
        </authorList>
    </citation>
    <scope>NUCLEOTIDE SEQUENCE</scope>
</reference>
<accession>A0A813K789</accession>
<sequence>MAPTKLLCVPESRRDILEYCGGNRQVDAARCLNHGGQGPNIEVTKNGQKTRIVTGIMTLKKMKASIEEDVGDVEGVHLVVAQLRFEARREEAAKAKMARMGEAFQLLGGDENSLDDSDSDSDTDSNSNSSSSDSDTDSDSGSDSDSNSNSNSNSSSNSNNNNLNNNSNNNKNSNPELGEFIESLENIRPPNCDPDGSFQEDIEKRMQKVTEECLARHRLRKIKKEQKKSQKASGGKTAPAVARAKSLAKMAAPKMIKISSIDSCASTCMDPSDAMNATTSLGSSGSENTVKLGVRSRTPGRGIPIIVSL</sequence>
<feature type="compositionally biased region" description="Acidic residues" evidence="1">
    <location>
        <begin position="112"/>
        <end position="123"/>
    </location>
</feature>
<dbReference type="Proteomes" id="UP000626109">
    <property type="component" value="Unassembled WGS sequence"/>
</dbReference>
<feature type="region of interest" description="Disordered" evidence="1">
    <location>
        <begin position="108"/>
        <end position="176"/>
    </location>
</feature>
<dbReference type="EMBL" id="CAJNNW010029114">
    <property type="protein sequence ID" value="CAE8699061.1"/>
    <property type="molecule type" value="Genomic_DNA"/>
</dbReference>